<dbReference type="Proteomes" id="UP000642180">
    <property type="component" value="Unassembled WGS sequence"/>
</dbReference>
<dbReference type="EMBL" id="BMDI01000004">
    <property type="protein sequence ID" value="GGI21600.1"/>
    <property type="molecule type" value="Genomic_DNA"/>
</dbReference>
<feature type="transmembrane region" description="Helical" evidence="1">
    <location>
        <begin position="18"/>
        <end position="39"/>
    </location>
</feature>
<dbReference type="PANTHER" id="PTHR35813:SF1">
    <property type="entry name" value="INNER MEMBRANE PROTEIN YBAN"/>
    <property type="match status" value="1"/>
</dbReference>
<dbReference type="PANTHER" id="PTHR35813">
    <property type="entry name" value="INNER MEMBRANE PROTEIN YBAN"/>
    <property type="match status" value="1"/>
</dbReference>
<gene>
    <name evidence="2" type="ORF">GCM10008066_29860</name>
</gene>
<protein>
    <submittedName>
        <fullName evidence="2">Inner membrane protein</fullName>
    </submittedName>
</protein>
<accession>A0A8J3F4N7</accession>
<dbReference type="AlphaFoldDB" id="A0A8J3F4N7"/>
<reference evidence="3" key="1">
    <citation type="journal article" date="2019" name="Int. J. Syst. Evol. Microbiol.">
        <title>The Global Catalogue of Microorganisms (GCM) 10K type strain sequencing project: providing services to taxonomists for standard genome sequencing and annotation.</title>
        <authorList>
            <consortium name="The Broad Institute Genomics Platform"/>
            <consortium name="The Broad Institute Genome Sequencing Center for Infectious Disease"/>
            <person name="Wu L."/>
            <person name="Ma J."/>
        </authorList>
    </citation>
    <scope>NUCLEOTIDE SEQUENCE [LARGE SCALE GENOMIC DNA]</scope>
    <source>
        <strain evidence="3">CCM 2767</strain>
    </source>
</reference>
<organism evidence="2 3">
    <name type="scientific">Oxalicibacterium faecigallinarum</name>
    <dbReference type="NCBI Taxonomy" id="573741"/>
    <lineage>
        <taxon>Bacteria</taxon>
        <taxon>Pseudomonadati</taxon>
        <taxon>Pseudomonadota</taxon>
        <taxon>Betaproteobacteria</taxon>
        <taxon>Burkholderiales</taxon>
        <taxon>Oxalobacteraceae</taxon>
        <taxon>Oxalicibacterium</taxon>
    </lineage>
</organism>
<evidence type="ECO:0000313" key="2">
    <source>
        <dbReference type="EMBL" id="GGI21600.1"/>
    </source>
</evidence>
<evidence type="ECO:0000313" key="3">
    <source>
        <dbReference type="Proteomes" id="UP000642180"/>
    </source>
</evidence>
<dbReference type="RefSeq" id="WP_188382202.1">
    <property type="nucleotide sequence ID" value="NZ_BMDI01000004.1"/>
</dbReference>
<keyword evidence="1" id="KW-0812">Transmembrane</keyword>
<dbReference type="Pfam" id="PF04304">
    <property type="entry name" value="DUF454"/>
    <property type="match status" value="1"/>
</dbReference>
<keyword evidence="3" id="KW-1185">Reference proteome</keyword>
<comment type="caution">
    <text evidence="2">The sequence shown here is derived from an EMBL/GenBank/DDBJ whole genome shotgun (WGS) entry which is preliminary data.</text>
</comment>
<dbReference type="GO" id="GO:0005886">
    <property type="term" value="C:plasma membrane"/>
    <property type="evidence" value="ECO:0007669"/>
    <property type="project" value="TreeGrafter"/>
</dbReference>
<keyword evidence="1" id="KW-1133">Transmembrane helix</keyword>
<evidence type="ECO:0000256" key="1">
    <source>
        <dbReference type="SAM" id="Phobius"/>
    </source>
</evidence>
<dbReference type="InterPro" id="IPR007401">
    <property type="entry name" value="DUF454"/>
</dbReference>
<sequence length="139" mass="15547">MTRNLPDIRPAQSRVIRLLYGAAGWISLALGIVGVFVPGLPTTPFVLLAAACFSKASPRMHQWLLNHRLLGPFIRNWEEHRSLTLRTKCFAIGTMVLMLSISAWHLHDRPWLQGVTLLLGAIGAFCVLRIPTRKLDAIK</sequence>
<keyword evidence="1" id="KW-0472">Membrane</keyword>
<dbReference type="PIRSF" id="PIRSF016789">
    <property type="entry name" value="DUF454"/>
    <property type="match status" value="1"/>
</dbReference>
<proteinExistence type="predicted"/>
<feature type="transmembrane region" description="Helical" evidence="1">
    <location>
        <begin position="85"/>
        <end position="105"/>
    </location>
</feature>
<name>A0A8J3F4N7_9BURK</name>
<feature type="transmembrane region" description="Helical" evidence="1">
    <location>
        <begin position="111"/>
        <end position="130"/>
    </location>
</feature>